<evidence type="ECO:0000256" key="5">
    <source>
        <dbReference type="ARBA" id="ARBA00022679"/>
    </source>
</evidence>
<dbReference type="GO" id="GO:0046872">
    <property type="term" value="F:metal ion binding"/>
    <property type="evidence" value="ECO:0007669"/>
    <property type="project" value="UniProtKB-KW"/>
</dbReference>
<evidence type="ECO:0000313" key="17">
    <source>
        <dbReference type="EMBL" id="TCL58292.1"/>
    </source>
</evidence>
<evidence type="ECO:0000256" key="1">
    <source>
        <dbReference type="ARBA" id="ARBA00007131"/>
    </source>
</evidence>
<dbReference type="PANTHER" id="PTHR43522">
    <property type="entry name" value="TRANSKETOLASE"/>
    <property type="match status" value="1"/>
</dbReference>
<dbReference type="InterPro" id="IPR005478">
    <property type="entry name" value="Transketolase_bac-like"/>
</dbReference>
<evidence type="ECO:0000256" key="3">
    <source>
        <dbReference type="ARBA" id="ARBA00013152"/>
    </source>
</evidence>
<dbReference type="CDD" id="cd02012">
    <property type="entry name" value="TPP_TK"/>
    <property type="match status" value="1"/>
</dbReference>
<evidence type="ECO:0000259" key="16">
    <source>
        <dbReference type="SMART" id="SM00861"/>
    </source>
</evidence>
<dbReference type="InterPro" id="IPR033247">
    <property type="entry name" value="Transketolase_fam"/>
</dbReference>
<feature type="binding site" evidence="12">
    <location>
        <position position="513"/>
    </location>
    <ligand>
        <name>substrate</name>
    </ligand>
</feature>
<dbReference type="EMBL" id="SLUN01000043">
    <property type="protein sequence ID" value="TCL58292.1"/>
    <property type="molecule type" value="Genomic_DNA"/>
</dbReference>
<dbReference type="AlphaFoldDB" id="A0A4R1QZ76"/>
<dbReference type="Pfam" id="PF00456">
    <property type="entry name" value="Transketolase_N"/>
    <property type="match status" value="1"/>
</dbReference>
<dbReference type="InterPro" id="IPR009014">
    <property type="entry name" value="Transketo_C/PFOR_II"/>
</dbReference>
<evidence type="ECO:0000256" key="4">
    <source>
        <dbReference type="ARBA" id="ARBA00016662"/>
    </source>
</evidence>
<feature type="binding site" evidence="12">
    <location>
        <position position="24"/>
    </location>
    <ligand>
        <name>substrate</name>
    </ligand>
</feature>
<comment type="subunit">
    <text evidence="2">Homodimer.</text>
</comment>
<dbReference type="PANTHER" id="PTHR43522:SF2">
    <property type="entry name" value="TRANSKETOLASE 1-RELATED"/>
    <property type="match status" value="1"/>
</dbReference>
<evidence type="ECO:0000256" key="9">
    <source>
        <dbReference type="ARBA" id="ARBA00049473"/>
    </source>
</evidence>
<dbReference type="InterPro" id="IPR029061">
    <property type="entry name" value="THDP-binding"/>
</dbReference>
<organism evidence="17 18">
    <name type="scientific">Hydrogenispora ethanolica</name>
    <dbReference type="NCBI Taxonomy" id="1082276"/>
    <lineage>
        <taxon>Bacteria</taxon>
        <taxon>Bacillati</taxon>
        <taxon>Bacillota</taxon>
        <taxon>Hydrogenispora</taxon>
    </lineage>
</organism>
<feature type="binding site" evidence="13">
    <location>
        <position position="154"/>
    </location>
    <ligand>
        <name>thiamine diphosphate</name>
        <dbReference type="ChEBI" id="CHEBI:58937"/>
    </ligand>
</feature>
<evidence type="ECO:0000256" key="7">
    <source>
        <dbReference type="ARBA" id="ARBA00022842"/>
    </source>
</evidence>
<dbReference type="GO" id="GO:0005829">
    <property type="term" value="C:cytosol"/>
    <property type="evidence" value="ECO:0007669"/>
    <property type="project" value="TreeGrafter"/>
</dbReference>
<comment type="cofactor">
    <cofactor evidence="14">
        <name>Mg(2+)</name>
        <dbReference type="ChEBI" id="CHEBI:18420"/>
    </cofactor>
    <text evidence="14">Binds 1 Mg(2+) ion per subunit. Can also utilize other divalent metal cations, such as Ca(2+), Mn(2+) and Co(2+).</text>
</comment>
<evidence type="ECO:0000256" key="6">
    <source>
        <dbReference type="ARBA" id="ARBA00022723"/>
    </source>
</evidence>
<feature type="binding site" evidence="13">
    <location>
        <position position="430"/>
    </location>
    <ligand>
        <name>thiamine diphosphate</name>
        <dbReference type="ChEBI" id="CHEBI:58937"/>
    </ligand>
</feature>
<dbReference type="InterPro" id="IPR055152">
    <property type="entry name" value="Transketolase-like_C_2"/>
</dbReference>
<dbReference type="SUPFAM" id="SSF52518">
    <property type="entry name" value="Thiamin diphosphate-binding fold (THDP-binding)"/>
    <property type="match status" value="2"/>
</dbReference>
<dbReference type="RefSeq" id="WP_132016917.1">
    <property type="nucleotide sequence ID" value="NZ_SLUN01000043.1"/>
</dbReference>
<comment type="cofactor">
    <cofactor evidence="13">
        <name>thiamine diphosphate</name>
        <dbReference type="ChEBI" id="CHEBI:58937"/>
    </cofactor>
    <text evidence="13">Binds 1 thiamine pyrophosphate per subunit. During the reaction, the substrate forms a covalent intermediate with the cofactor.</text>
</comment>
<name>A0A4R1QZ76_HYDET</name>
<keyword evidence="18" id="KW-1185">Reference proteome</keyword>
<dbReference type="Pfam" id="PF02779">
    <property type="entry name" value="Transket_pyr"/>
    <property type="match status" value="1"/>
</dbReference>
<feature type="binding site" evidence="13">
    <location>
        <begin position="112"/>
        <end position="114"/>
    </location>
    <ligand>
        <name>thiamine diphosphate</name>
        <dbReference type="ChEBI" id="CHEBI:58937"/>
    </ligand>
</feature>
<dbReference type="InterPro" id="IPR005474">
    <property type="entry name" value="Transketolase_N"/>
</dbReference>
<evidence type="ECO:0000256" key="2">
    <source>
        <dbReference type="ARBA" id="ARBA00011738"/>
    </source>
</evidence>
<feature type="binding site" evidence="12">
    <location>
        <position position="466"/>
    </location>
    <ligand>
        <name>substrate</name>
    </ligand>
</feature>
<keyword evidence="5" id="KW-0808">Transferase</keyword>
<comment type="catalytic activity">
    <reaction evidence="9">
        <text>D-sedoheptulose 7-phosphate + D-glyceraldehyde 3-phosphate = aldehydo-D-ribose 5-phosphate + D-xylulose 5-phosphate</text>
        <dbReference type="Rhea" id="RHEA:10508"/>
        <dbReference type="ChEBI" id="CHEBI:57483"/>
        <dbReference type="ChEBI" id="CHEBI:57737"/>
        <dbReference type="ChEBI" id="CHEBI:58273"/>
        <dbReference type="ChEBI" id="CHEBI:59776"/>
        <dbReference type="EC" id="2.2.1.1"/>
    </reaction>
</comment>
<feature type="binding site" evidence="12">
    <location>
        <position position="454"/>
    </location>
    <ligand>
        <name>substrate</name>
    </ligand>
</feature>
<dbReference type="CDD" id="cd07033">
    <property type="entry name" value="TPP_PYR_DXS_TK_like"/>
    <property type="match status" value="1"/>
</dbReference>
<dbReference type="GO" id="GO:0006098">
    <property type="term" value="P:pentose-phosphate shunt"/>
    <property type="evidence" value="ECO:0007669"/>
    <property type="project" value="TreeGrafter"/>
</dbReference>
<dbReference type="NCBIfam" id="TIGR00232">
    <property type="entry name" value="tktlase_bact"/>
    <property type="match status" value="1"/>
</dbReference>
<proteinExistence type="inferred from homology"/>
<feature type="binding site" evidence="14">
    <location>
        <position position="153"/>
    </location>
    <ligand>
        <name>Mg(2+)</name>
        <dbReference type="ChEBI" id="CHEBI:18420"/>
    </ligand>
</feature>
<evidence type="ECO:0000256" key="13">
    <source>
        <dbReference type="PIRSR" id="PIRSR605478-3"/>
    </source>
</evidence>
<accession>A0A4R1QZ76</accession>
<dbReference type="SUPFAM" id="SSF52922">
    <property type="entry name" value="TK C-terminal domain-like"/>
    <property type="match status" value="1"/>
</dbReference>
<feature type="binding site" evidence="13">
    <location>
        <position position="64"/>
    </location>
    <ligand>
        <name>thiamine diphosphate</name>
        <dbReference type="ChEBI" id="CHEBI:58937"/>
    </ligand>
</feature>
<dbReference type="SMART" id="SM00861">
    <property type="entry name" value="Transket_pyr"/>
    <property type="match status" value="1"/>
</dbReference>
<evidence type="ECO:0000256" key="10">
    <source>
        <dbReference type="NCBIfam" id="TIGR00232"/>
    </source>
</evidence>
<dbReference type="FunFam" id="3.40.50.970:FF:000004">
    <property type="entry name" value="Transketolase"/>
    <property type="match status" value="1"/>
</dbReference>
<dbReference type="FunFam" id="3.40.50.920:FF:000003">
    <property type="entry name" value="Transketolase"/>
    <property type="match status" value="1"/>
</dbReference>
<comment type="caution">
    <text evidence="17">The sequence shown here is derived from an EMBL/GenBank/DDBJ whole genome shotgun (WGS) entry which is preliminary data.</text>
</comment>
<evidence type="ECO:0000256" key="12">
    <source>
        <dbReference type="PIRSR" id="PIRSR605478-2"/>
    </source>
</evidence>
<dbReference type="Proteomes" id="UP000295008">
    <property type="component" value="Unassembled WGS sequence"/>
</dbReference>
<evidence type="ECO:0000256" key="11">
    <source>
        <dbReference type="PIRSR" id="PIRSR605478-1"/>
    </source>
</evidence>
<keyword evidence="6 14" id="KW-0479">Metal-binding</keyword>
<reference evidence="17 18" key="1">
    <citation type="submission" date="2019-03" db="EMBL/GenBank/DDBJ databases">
        <title>Genomic Encyclopedia of Type Strains, Phase IV (KMG-IV): sequencing the most valuable type-strain genomes for metagenomic binning, comparative biology and taxonomic classification.</title>
        <authorList>
            <person name="Goeker M."/>
        </authorList>
    </citation>
    <scope>NUCLEOTIDE SEQUENCE [LARGE SCALE GENOMIC DNA]</scope>
    <source>
        <strain evidence="17 18">LX-B</strain>
    </source>
</reference>
<keyword evidence="7 14" id="KW-0460">Magnesium</keyword>
<dbReference type="FunFam" id="3.40.50.970:FF:000003">
    <property type="entry name" value="Transketolase"/>
    <property type="match status" value="1"/>
</dbReference>
<dbReference type="EC" id="2.2.1.1" evidence="3 10"/>
<dbReference type="Gene3D" id="3.40.50.920">
    <property type="match status" value="1"/>
</dbReference>
<dbReference type="InterPro" id="IPR005475">
    <property type="entry name" value="Transketolase-like_Pyr-bd"/>
</dbReference>
<dbReference type="Gene3D" id="3.40.50.970">
    <property type="match status" value="2"/>
</dbReference>
<dbReference type="OrthoDB" id="8732661at2"/>
<feature type="binding site" evidence="12">
    <location>
        <position position="377"/>
    </location>
    <ligand>
        <name>substrate</name>
    </ligand>
</feature>
<sequence>MIHLVANTIRGLAADMVENAKSGHPGMPLGTADIAAVLYGEILNHHPTVPDWPNRDRFVLSAGHGSALLYSVLHLSGYDLSLEDLKQFRKLGSKTPGHPEFWHVPGVETTTGPLGQGIANAVGMALAERILAERFNQPGFEVMNHYTYAIAGDGCMMEGISSEASSLAGDLGLGKLIVIYDDNSISIEGSTEIAFNENVAERYLAYGWQVLKIDGHQPDEIRAAFEAAKADRERPTLIIAKTVIGKGSPRENDPEAHGTPLGKDNVYTLKRTLGLPEQDFYVPEEVNCYFTEQRMLWQRNYTAWEEKFAAWSERFPELRREWDRVMRRELPDDLESILPHYEVGTAFATRDCGGKILNALAAKIPELIGGSADLAPSTKTYIQGASDIKKGEYYGKNLHFGVREHGMAGILNGLSLHGGLRVYGSTFLVFVDYMRHSLRLASLMREPVIYVLTHDSFYVGEDGPTHQPVEQLQSLRIIPGFEAIRPADANETAWAWLHALKRTSGPTALILTRQKLPTLAGTSGDGFQHGAYILREATHNQPDLIILASGSEVSLAVAVADTLSQTDKAVRVVSVPCLELFLAQEASYIQAILGEDVPRVALEAGVSSGWYQLTGINGLVIGMDHFGKSGPAEQLAEEFGFTPEKVTQQIKTFFNW</sequence>
<evidence type="ECO:0000256" key="15">
    <source>
        <dbReference type="PIRSR" id="PIRSR605478-5"/>
    </source>
</evidence>
<feature type="binding site" evidence="12">
    <location>
        <position position="257"/>
    </location>
    <ligand>
        <name>substrate</name>
    </ligand>
</feature>
<keyword evidence="8 13" id="KW-0786">Thiamine pyrophosphate</keyword>
<protein>
    <recommendedName>
        <fullName evidence="4 10">Transketolase</fullName>
        <ecNumber evidence="3 10">2.2.1.1</ecNumber>
    </recommendedName>
</protein>
<evidence type="ECO:0000256" key="8">
    <source>
        <dbReference type="ARBA" id="ARBA00023052"/>
    </source>
</evidence>
<comment type="similarity">
    <text evidence="1">Belongs to the transketolase family.</text>
</comment>
<feature type="binding site" evidence="12">
    <location>
        <position position="462"/>
    </location>
    <ligand>
        <name>substrate</name>
    </ligand>
</feature>
<dbReference type="Pfam" id="PF22613">
    <property type="entry name" value="Transketolase_C_1"/>
    <property type="match status" value="1"/>
</dbReference>
<feature type="active site" description="Proton donor" evidence="11">
    <location>
        <position position="404"/>
    </location>
</feature>
<feature type="binding site" evidence="12">
    <location>
        <position position="350"/>
    </location>
    <ligand>
        <name>substrate</name>
    </ligand>
</feature>
<gene>
    <name evidence="17" type="ORF">EDC14_104328</name>
</gene>
<feature type="binding site" evidence="14">
    <location>
        <position position="185"/>
    </location>
    <ligand>
        <name>Mg(2+)</name>
        <dbReference type="ChEBI" id="CHEBI:18420"/>
    </ligand>
</feature>
<dbReference type="PROSITE" id="PS00801">
    <property type="entry name" value="TRANSKETOLASE_1"/>
    <property type="match status" value="1"/>
</dbReference>
<feature type="site" description="Important for catalytic activity" evidence="15">
    <location>
        <position position="257"/>
    </location>
</feature>
<dbReference type="InterPro" id="IPR049557">
    <property type="entry name" value="Transketolase_CS"/>
</dbReference>
<feature type="binding site" evidence="13">
    <location>
        <position position="183"/>
    </location>
    <ligand>
        <name>thiamine diphosphate</name>
        <dbReference type="ChEBI" id="CHEBI:58937"/>
    </ligand>
</feature>
<evidence type="ECO:0000256" key="14">
    <source>
        <dbReference type="PIRSR" id="PIRSR605478-4"/>
    </source>
</evidence>
<dbReference type="GO" id="GO:0004802">
    <property type="term" value="F:transketolase activity"/>
    <property type="evidence" value="ECO:0007669"/>
    <property type="project" value="UniProtKB-UniRule"/>
</dbReference>
<feature type="site" description="Important for catalytic activity" evidence="15">
    <location>
        <position position="24"/>
    </location>
</feature>
<feature type="binding site" evidence="14">
    <location>
        <position position="183"/>
    </location>
    <ligand>
        <name>Mg(2+)</name>
        <dbReference type="ChEBI" id="CHEBI:18420"/>
    </ligand>
</feature>
<feature type="binding site" evidence="13">
    <location>
        <position position="257"/>
    </location>
    <ligand>
        <name>thiamine diphosphate</name>
        <dbReference type="ChEBI" id="CHEBI:58937"/>
    </ligand>
</feature>
<feature type="domain" description="Transketolase-like pyrimidine-binding" evidence="16">
    <location>
        <begin position="347"/>
        <end position="518"/>
    </location>
</feature>
<evidence type="ECO:0000313" key="18">
    <source>
        <dbReference type="Proteomes" id="UP000295008"/>
    </source>
</evidence>